<comment type="subcellular location">
    <subcellularLocation>
        <location evidence="1">Nucleus</location>
    </subcellularLocation>
</comment>
<dbReference type="PANTHER" id="PTHR21286">
    <property type="entry name" value="NUCLEAR PORE COMPLEX PROTEIN NUP160"/>
    <property type="match status" value="1"/>
</dbReference>
<evidence type="ECO:0000259" key="5">
    <source>
        <dbReference type="Pfam" id="PF11715"/>
    </source>
</evidence>
<reference evidence="8 9" key="1">
    <citation type="submission" date="2017-06" db="EMBL/GenBank/DDBJ databases">
        <title>Global population genomics of the pathogenic fungus Cryptococcus neoformans var. grubii.</title>
        <authorList>
            <person name="Cuomo C."/>
            <person name="Litvintseva A."/>
            <person name="Chen Y."/>
            <person name="Young S."/>
            <person name="Zeng Q."/>
            <person name="Chapman S."/>
            <person name="Gujja S."/>
            <person name="Saif S."/>
            <person name="Birren B."/>
        </authorList>
    </citation>
    <scope>NUCLEOTIDE SEQUENCE [LARGE SCALE GENOMIC DNA]</scope>
    <source>
        <strain evidence="8 9">Tu259-1</strain>
    </source>
</reference>
<gene>
    <name evidence="8" type="ORF">C361_03408</name>
</gene>
<dbReference type="Pfam" id="PF23347">
    <property type="entry name" value="TPR_Nup160_C"/>
    <property type="match status" value="1"/>
</dbReference>
<feature type="domain" description="NUP160 C-terminal TPR" evidence="6">
    <location>
        <begin position="1230"/>
        <end position="1414"/>
    </location>
</feature>
<dbReference type="InterPro" id="IPR015943">
    <property type="entry name" value="WD40/YVTN_repeat-like_dom_sf"/>
</dbReference>
<evidence type="ECO:0000313" key="9">
    <source>
        <dbReference type="Proteomes" id="UP000199727"/>
    </source>
</evidence>
<dbReference type="InterPro" id="IPR021717">
    <property type="entry name" value="Nucleoporin_Nup160"/>
</dbReference>
<dbReference type="InterPro" id="IPR056535">
    <property type="entry name" value="TPR_NUP160_M"/>
</dbReference>
<proteinExistence type="predicted"/>
<protein>
    <submittedName>
        <fullName evidence="8">Nuclear pore complex protein Nup160</fullName>
    </submittedName>
</protein>
<feature type="domain" description="NUP160 middle TPR" evidence="7">
    <location>
        <begin position="958"/>
        <end position="1183"/>
    </location>
</feature>
<dbReference type="GO" id="GO:0005643">
    <property type="term" value="C:nuclear pore"/>
    <property type="evidence" value="ECO:0007669"/>
    <property type="project" value="UniProtKB-ARBA"/>
</dbReference>
<dbReference type="InterPro" id="IPR059141">
    <property type="entry name" value="Beta-prop_Nup120_160"/>
</dbReference>
<name>A0A854QCF7_CRYNE</name>
<evidence type="ECO:0000256" key="2">
    <source>
        <dbReference type="ARBA" id="ARBA00022448"/>
    </source>
</evidence>
<dbReference type="Gene3D" id="2.130.10.10">
    <property type="entry name" value="YVTN repeat-like/Quinoprotein amine dehydrogenase"/>
    <property type="match status" value="1"/>
</dbReference>
<organism evidence="8 9">
    <name type="scientific">Cryptococcus neoformans Tu259-1</name>
    <dbReference type="NCBI Taxonomy" id="1230072"/>
    <lineage>
        <taxon>Eukaryota</taxon>
        <taxon>Fungi</taxon>
        <taxon>Dikarya</taxon>
        <taxon>Basidiomycota</taxon>
        <taxon>Agaricomycotina</taxon>
        <taxon>Tremellomycetes</taxon>
        <taxon>Tremellales</taxon>
        <taxon>Cryptococcaceae</taxon>
        <taxon>Cryptococcus</taxon>
        <taxon>Cryptococcus neoformans species complex</taxon>
    </lineage>
</organism>
<feature type="domain" description="Nucleoporin Nup120/160 beta-propeller" evidence="5">
    <location>
        <begin position="69"/>
        <end position="587"/>
    </location>
</feature>
<dbReference type="PANTHER" id="PTHR21286:SF0">
    <property type="entry name" value="NUCLEAR PORE COMPLEX PROTEIN NUP160"/>
    <property type="match status" value="1"/>
</dbReference>
<comment type="caution">
    <text evidence="8">The sequence shown here is derived from an EMBL/GenBank/DDBJ whole genome shotgun (WGS) entry which is preliminary data.</text>
</comment>
<dbReference type="SUPFAM" id="SSF50998">
    <property type="entry name" value="Quinoprotein alcohol dehydrogenase-like"/>
    <property type="match status" value="1"/>
</dbReference>
<accession>A0A854QCF7</accession>
<dbReference type="InterPro" id="IPR056536">
    <property type="entry name" value="TPR_NUP160_C"/>
</dbReference>
<dbReference type="OrthoDB" id="67716at2759"/>
<dbReference type="Pfam" id="PF11715">
    <property type="entry name" value="Beta-prop_Nup120_160"/>
    <property type="match status" value="1"/>
</dbReference>
<keyword evidence="3" id="KW-0539">Nucleus</keyword>
<dbReference type="InterPro" id="IPR011047">
    <property type="entry name" value="Quinoprotein_ADH-like_sf"/>
</dbReference>
<evidence type="ECO:0000256" key="1">
    <source>
        <dbReference type="ARBA" id="ARBA00004123"/>
    </source>
</evidence>
<evidence type="ECO:0000256" key="3">
    <source>
        <dbReference type="ARBA" id="ARBA00023242"/>
    </source>
</evidence>
<dbReference type="EMBL" id="AMKT01000041">
    <property type="protein sequence ID" value="OXG21981.1"/>
    <property type="molecule type" value="Genomic_DNA"/>
</dbReference>
<dbReference type="Pfam" id="PF23354">
    <property type="entry name" value="TPR_NUP160_120_M"/>
    <property type="match status" value="1"/>
</dbReference>
<sequence length="1481" mass="164229">MATYIPHHLVHAHLPAPPSIPASIPELRVPANEPIPIPDEAYEEPLHPDHAVSLVHDTANNILARNIFNGYVLELRPFGPTIAKQRQNIETGSEIVRIFFPEPLRALSPGAIRFSNEEDRLFIIVISQANVVYRLNFPLGTFRQGTEDRFIFMTQGEEWLEDWEVPEHLIGACGGVGATTVLNGDTVVLGGGDGGIVIVTRSGNYSPDSGYWEATHYRASSKFRLPSLFSRSANSAEQIVSFSEFVKEGHVRIIYTLSRDRKLRAWNAETGTCLRTIDVRSSSQAVALRGSDNSAFNSEDGSVNMIRVVHHPFASSRYSHLVVTFFSTQHSASSAGSFVVFRASTNSYGISDLSLAGEKPCSPASAGSELRGLEVLAPVKLHGVDSGWRLWTVWDRDGTPVCEVITIDDVFQFSTYIETNDPPLLSDWQVVVAPYNIERFDATYFDNLLPPTPPNPAEPEDNGDIPATFIQHLFHPGRFSTLTLQTALEDYTYQLSRKSNRAQILGPISSLSKRFGAIVGNQLEIEVSPDTGAPVVDVYRKQLKLEWLGIWASVRDLDRQSRWPVSTSTIGQSLFVLTREGVSIPVPEEAAGVVDRLGKSEIEANEFLNLPEGALRRVYPSLGWSDARIAALSVAMSGEYIAGLLKSREAQNDENDVPSTGSLLDVLIRNINDTLSAGLQGPPELVAGSLWDDFLDPVLTEEERMNIRRILSETSSVNRGLVQCVEILEDSSFALHSSEPNSEPSSNFSGLGNALLSSTLSQIIESRYALAQNVLFTSLFYLGDGFDPLDDSEKSEELIEILTRVMVAYHRYRVLKWVAGQTGEEAGERKQAAKTQKASRSKRKLGDDGLIDVSGGSRIKEMDDNEHDTDGFTTEYSLLHCLAARSLAPEVSASDMALNVFLQAAIDVLDQIHLLSSNQVDIAAQSPDVVFGNKIFIDGHPLLAGAYSDLYPLSSGIAYLKGRAYLEAGVLEGAMQYLEKAAAGCKDGSLALILPSTSGPNGLSSYYSEVCDAFKAHGIPRAAARFGQLAIDTAIRGAPPTKDLWTKVFMAHLELSLYEEAYVVLTSSPFMDMKRDFLGHLISEMCEKNEVGRLNSLGFIGFQRDVEELLRFKARNSDPLRRPNYYKVLYSWHVTRGDYRSAGEVMYLQGRRFAEGSSSKYPTFELSAMQARSYLAAINALSLVEKRNAWFSVPGAPAKSLKIVKRRKMSSYIPEEEFTKGKSPVDIITLEDIQMEYTVVLSQLRISSHIPDMYDHGVAVSPQEIVGLFVQRGMYDIAQSAASSLKVDMSGLFQSLASRCVELSRLQEHAGDISAAAFLQTSPITSRLQGPPATLALHYLRVALQRHDSSQTNWRYREAVADTFFELNKDKRQGWSMPAWLVQWEMERSAEGWIGRALRWGWVSEALDWSIENLRQATPPELLPKEKSNAVYVPYNLFDRVLAAARQNDEIEEPLVQQKAKILREEVSRRLKTLESLRAWT</sequence>
<keyword evidence="2" id="KW-0813">Transport</keyword>
<evidence type="ECO:0000256" key="4">
    <source>
        <dbReference type="SAM" id="MobiDB-lite"/>
    </source>
</evidence>
<evidence type="ECO:0000259" key="6">
    <source>
        <dbReference type="Pfam" id="PF23347"/>
    </source>
</evidence>
<evidence type="ECO:0000313" key="8">
    <source>
        <dbReference type="EMBL" id="OXG21981.1"/>
    </source>
</evidence>
<evidence type="ECO:0000259" key="7">
    <source>
        <dbReference type="Pfam" id="PF23354"/>
    </source>
</evidence>
<dbReference type="GO" id="GO:0017056">
    <property type="term" value="F:structural constituent of nuclear pore"/>
    <property type="evidence" value="ECO:0007669"/>
    <property type="project" value="TreeGrafter"/>
</dbReference>
<dbReference type="Proteomes" id="UP000199727">
    <property type="component" value="Unassembled WGS sequence"/>
</dbReference>
<feature type="region of interest" description="Disordered" evidence="4">
    <location>
        <begin position="825"/>
        <end position="866"/>
    </location>
</feature>